<dbReference type="Proteomes" id="UP000216101">
    <property type="component" value="Unassembled WGS sequence"/>
</dbReference>
<reference evidence="5" key="1">
    <citation type="submission" date="2017-05" db="EMBL/GenBank/DDBJ databases">
        <authorList>
            <person name="Barney B.M."/>
        </authorList>
    </citation>
    <scope>NUCLEOTIDE SEQUENCE [LARGE SCALE GENOMIC DNA]</scope>
    <source>
        <strain evidence="5">PSBB022</strain>
    </source>
</reference>
<sequence length="203" mass="22960">MTIDPRIPDHDIHPIFLQRWSPRAFSSDAIDEATLFRLFEAARWAPSGNNSQPWRFIYATRDTEQWPLFIELLNEKNRLWASKAAALIVLVSKTTNLRKGASEPTPLRNHSLDAGAAWANFALQAEFLGWKTHAIGGFDREKAREQLRVPAGYQVELAIALGKQGDIAQLDAEFHEREKPNSRNPISSFIAEGVFHFSDEVGH</sequence>
<organism evidence="4 5">
    <name type="scientific">Cellvibrio mixtus</name>
    <dbReference type="NCBI Taxonomy" id="39650"/>
    <lineage>
        <taxon>Bacteria</taxon>
        <taxon>Pseudomonadati</taxon>
        <taxon>Pseudomonadota</taxon>
        <taxon>Gammaproteobacteria</taxon>
        <taxon>Cellvibrionales</taxon>
        <taxon>Cellvibrionaceae</taxon>
        <taxon>Cellvibrio</taxon>
    </lineage>
</organism>
<gene>
    <name evidence="4" type="ORF">CBP51_00790</name>
</gene>
<keyword evidence="5" id="KW-1185">Reference proteome</keyword>
<dbReference type="CDD" id="cd02138">
    <property type="entry name" value="TdsD-like"/>
    <property type="match status" value="1"/>
</dbReference>
<comment type="caution">
    <text evidence="4">The sequence shown here is derived from an EMBL/GenBank/DDBJ whole genome shotgun (WGS) entry which is preliminary data.</text>
</comment>
<protein>
    <submittedName>
        <fullName evidence="4">Nitroreductase</fullName>
    </submittedName>
</protein>
<evidence type="ECO:0000259" key="3">
    <source>
        <dbReference type="Pfam" id="PF00881"/>
    </source>
</evidence>
<dbReference type="RefSeq" id="WP_094983491.1">
    <property type="nucleotide sequence ID" value="NZ_NHNI01000001.1"/>
</dbReference>
<dbReference type="PANTHER" id="PTHR43673:SF10">
    <property type="entry name" value="NADH DEHYDROGENASE_NAD(P)H NITROREDUCTASE XCC3605-RELATED"/>
    <property type="match status" value="1"/>
</dbReference>
<dbReference type="Pfam" id="PF00881">
    <property type="entry name" value="Nitroreductase"/>
    <property type="match status" value="1"/>
</dbReference>
<keyword evidence="2" id="KW-0560">Oxidoreductase</keyword>
<proteinExistence type="inferred from homology"/>
<accession>A0A266Q6W0</accession>
<evidence type="ECO:0000313" key="4">
    <source>
        <dbReference type="EMBL" id="OZY85623.1"/>
    </source>
</evidence>
<feature type="domain" description="Nitroreductase" evidence="3">
    <location>
        <begin position="18"/>
        <end position="163"/>
    </location>
</feature>
<evidence type="ECO:0000313" key="5">
    <source>
        <dbReference type="Proteomes" id="UP000216101"/>
    </source>
</evidence>
<comment type="similarity">
    <text evidence="1">Belongs to the nitroreductase family.</text>
</comment>
<dbReference type="AlphaFoldDB" id="A0A266Q6W0"/>
<dbReference type="Gene3D" id="3.40.109.10">
    <property type="entry name" value="NADH Oxidase"/>
    <property type="match status" value="1"/>
</dbReference>
<dbReference type="GO" id="GO:0016491">
    <property type="term" value="F:oxidoreductase activity"/>
    <property type="evidence" value="ECO:0007669"/>
    <property type="project" value="UniProtKB-KW"/>
</dbReference>
<dbReference type="InterPro" id="IPR029479">
    <property type="entry name" value="Nitroreductase"/>
</dbReference>
<dbReference type="SUPFAM" id="SSF55469">
    <property type="entry name" value="FMN-dependent nitroreductase-like"/>
    <property type="match status" value="1"/>
</dbReference>
<evidence type="ECO:0000256" key="2">
    <source>
        <dbReference type="ARBA" id="ARBA00023002"/>
    </source>
</evidence>
<name>A0A266Q6W0_9GAMM</name>
<dbReference type="PANTHER" id="PTHR43673">
    <property type="entry name" value="NAD(P)H NITROREDUCTASE YDGI-RELATED"/>
    <property type="match status" value="1"/>
</dbReference>
<dbReference type="EMBL" id="NHNI01000001">
    <property type="protein sequence ID" value="OZY85623.1"/>
    <property type="molecule type" value="Genomic_DNA"/>
</dbReference>
<evidence type="ECO:0000256" key="1">
    <source>
        <dbReference type="ARBA" id="ARBA00007118"/>
    </source>
</evidence>
<dbReference type="InterPro" id="IPR000415">
    <property type="entry name" value="Nitroreductase-like"/>
</dbReference>